<evidence type="ECO:0000313" key="3">
    <source>
        <dbReference type="Proteomes" id="UP001224775"/>
    </source>
</evidence>
<comment type="caution">
    <text evidence="2">The sequence shown here is derived from an EMBL/GenBank/DDBJ whole genome shotgun (WGS) entry which is preliminary data.</text>
</comment>
<name>A0AAD8Y7J5_9STRA</name>
<evidence type="ECO:0000313" key="2">
    <source>
        <dbReference type="EMBL" id="KAK1740530.1"/>
    </source>
</evidence>
<feature type="domain" description="CFA20" evidence="1">
    <location>
        <begin position="1"/>
        <end position="152"/>
    </location>
</feature>
<accession>A0AAD8Y7J5</accession>
<protein>
    <submittedName>
        <fullName evidence="2">CFAP20 family protein</fullName>
    </submittedName>
</protein>
<proteinExistence type="predicted"/>
<dbReference type="Proteomes" id="UP001224775">
    <property type="component" value="Unassembled WGS sequence"/>
</dbReference>
<dbReference type="EMBL" id="JATAAI010000015">
    <property type="protein sequence ID" value="KAK1740530.1"/>
    <property type="molecule type" value="Genomic_DNA"/>
</dbReference>
<dbReference type="Pfam" id="PF05018">
    <property type="entry name" value="CFA20_dom"/>
    <property type="match status" value="2"/>
</dbReference>
<dbReference type="InterPro" id="IPR007714">
    <property type="entry name" value="CFA20_dom"/>
</dbReference>
<sequence>MFRNTFQSGFISILYASGSYPLQLWDIHLEDDGQIMRLIKDTSDGDGDDANLFDPVIEMKCSNLSQNYIICPFKLESSPERPSLGITLPILYLTLYMPERTKQQQQQQMNHFSVEVTILDDKQTTRRFRCSTFQSTTSVKADICTFPLRLTQRPRRLIREQLLLSPLEHDNPHQSNEQEDDCEPCWNRVCIPLAEYTHKAYGTKLLETKHIQIHGRHFHLNRVYFAEKQVSEDELPQELRLFQ</sequence>
<dbReference type="AlphaFoldDB" id="A0AAD8Y7J5"/>
<keyword evidence="3" id="KW-1185">Reference proteome</keyword>
<gene>
    <name evidence="2" type="ORF">QTG54_008625</name>
</gene>
<evidence type="ECO:0000259" key="1">
    <source>
        <dbReference type="Pfam" id="PF05018"/>
    </source>
</evidence>
<organism evidence="2 3">
    <name type="scientific">Skeletonema marinoi</name>
    <dbReference type="NCBI Taxonomy" id="267567"/>
    <lineage>
        <taxon>Eukaryota</taxon>
        <taxon>Sar</taxon>
        <taxon>Stramenopiles</taxon>
        <taxon>Ochrophyta</taxon>
        <taxon>Bacillariophyta</taxon>
        <taxon>Coscinodiscophyceae</taxon>
        <taxon>Thalassiosirophycidae</taxon>
        <taxon>Thalassiosirales</taxon>
        <taxon>Skeletonemataceae</taxon>
        <taxon>Skeletonema</taxon>
        <taxon>Skeletonema marinoi-dohrnii complex</taxon>
    </lineage>
</organism>
<reference evidence="2" key="1">
    <citation type="submission" date="2023-06" db="EMBL/GenBank/DDBJ databases">
        <title>Survivors Of The Sea: Transcriptome response of Skeletonema marinoi to long-term dormancy.</title>
        <authorList>
            <person name="Pinder M.I.M."/>
            <person name="Kourtchenko O."/>
            <person name="Robertson E.K."/>
            <person name="Larsson T."/>
            <person name="Maumus F."/>
            <person name="Osuna-Cruz C.M."/>
            <person name="Vancaester E."/>
            <person name="Stenow R."/>
            <person name="Vandepoele K."/>
            <person name="Ploug H."/>
            <person name="Bruchert V."/>
            <person name="Godhe A."/>
            <person name="Topel M."/>
        </authorList>
    </citation>
    <scope>NUCLEOTIDE SEQUENCE</scope>
    <source>
        <strain evidence="2">R05AC</strain>
    </source>
</reference>
<dbReference type="PANTHER" id="PTHR12458">
    <property type="entry name" value="ORF PROTEIN"/>
    <property type="match status" value="1"/>
</dbReference>
<feature type="domain" description="CFA20" evidence="1">
    <location>
        <begin position="183"/>
        <end position="242"/>
    </location>
</feature>
<dbReference type="InterPro" id="IPR040441">
    <property type="entry name" value="CFA20/CFAP20DC"/>
</dbReference>